<feature type="transmembrane region" description="Helical" evidence="7">
    <location>
        <begin position="206"/>
        <end position="230"/>
    </location>
</feature>
<keyword evidence="10" id="KW-1185">Reference proteome</keyword>
<proteinExistence type="inferred from homology"/>
<evidence type="ECO:0000259" key="8">
    <source>
        <dbReference type="PROSITE" id="PS50850"/>
    </source>
</evidence>
<feature type="transmembrane region" description="Helical" evidence="7">
    <location>
        <begin position="29"/>
        <end position="50"/>
    </location>
</feature>
<evidence type="ECO:0000256" key="7">
    <source>
        <dbReference type="SAM" id="Phobius"/>
    </source>
</evidence>
<feature type="transmembrane region" description="Helical" evidence="7">
    <location>
        <begin position="120"/>
        <end position="141"/>
    </location>
</feature>
<evidence type="ECO:0000256" key="1">
    <source>
        <dbReference type="ARBA" id="ARBA00004127"/>
    </source>
</evidence>
<dbReference type="GO" id="GO:0022857">
    <property type="term" value="F:transmembrane transporter activity"/>
    <property type="evidence" value="ECO:0007669"/>
    <property type="project" value="InterPro"/>
</dbReference>
<feature type="transmembrane region" description="Helical" evidence="7">
    <location>
        <begin position="359"/>
        <end position="380"/>
    </location>
</feature>
<dbReference type="GO" id="GO:0016020">
    <property type="term" value="C:membrane"/>
    <property type="evidence" value="ECO:0007669"/>
    <property type="project" value="TreeGrafter"/>
</dbReference>
<feature type="transmembrane region" description="Helical" evidence="7">
    <location>
        <begin position="153"/>
        <end position="173"/>
    </location>
</feature>
<keyword evidence="5 7" id="KW-1133">Transmembrane helix</keyword>
<dbReference type="FunFam" id="1.20.1250.20:FF:000286">
    <property type="entry name" value="MFS efflux transporter"/>
    <property type="match status" value="1"/>
</dbReference>
<evidence type="ECO:0000313" key="9">
    <source>
        <dbReference type="EMBL" id="TFK55631.1"/>
    </source>
</evidence>
<dbReference type="PANTHER" id="PTHR23514:SF3">
    <property type="entry name" value="BYPASS OF STOP CODON PROTEIN 6"/>
    <property type="match status" value="1"/>
</dbReference>
<dbReference type="InterPro" id="IPR051788">
    <property type="entry name" value="MFS_Transporter"/>
</dbReference>
<name>A0A5C3NPL9_9AGAM</name>
<evidence type="ECO:0000256" key="6">
    <source>
        <dbReference type="ARBA" id="ARBA00023136"/>
    </source>
</evidence>
<evidence type="ECO:0000256" key="4">
    <source>
        <dbReference type="ARBA" id="ARBA00022692"/>
    </source>
</evidence>
<feature type="transmembrane region" description="Helical" evidence="7">
    <location>
        <begin position="62"/>
        <end position="80"/>
    </location>
</feature>
<dbReference type="Gene3D" id="1.20.1250.20">
    <property type="entry name" value="MFS general substrate transporter like domains"/>
    <property type="match status" value="2"/>
</dbReference>
<evidence type="ECO:0000313" key="10">
    <source>
        <dbReference type="Proteomes" id="UP000305948"/>
    </source>
</evidence>
<dbReference type="SUPFAM" id="SSF103473">
    <property type="entry name" value="MFS general substrate transporter"/>
    <property type="match status" value="1"/>
</dbReference>
<feature type="transmembrane region" description="Helical" evidence="7">
    <location>
        <begin position="242"/>
        <end position="261"/>
    </location>
</feature>
<dbReference type="InterPro" id="IPR020846">
    <property type="entry name" value="MFS_dom"/>
</dbReference>
<dbReference type="InterPro" id="IPR036259">
    <property type="entry name" value="MFS_trans_sf"/>
</dbReference>
<organism evidence="9 10">
    <name type="scientific">Heliocybe sulcata</name>
    <dbReference type="NCBI Taxonomy" id="5364"/>
    <lineage>
        <taxon>Eukaryota</taxon>
        <taxon>Fungi</taxon>
        <taxon>Dikarya</taxon>
        <taxon>Basidiomycota</taxon>
        <taxon>Agaricomycotina</taxon>
        <taxon>Agaricomycetes</taxon>
        <taxon>Gloeophyllales</taxon>
        <taxon>Gloeophyllaceae</taxon>
        <taxon>Heliocybe</taxon>
    </lineage>
</organism>
<dbReference type="AlphaFoldDB" id="A0A5C3NPL9"/>
<dbReference type="PROSITE" id="PS50850">
    <property type="entry name" value="MFS"/>
    <property type="match status" value="1"/>
</dbReference>
<evidence type="ECO:0000256" key="2">
    <source>
        <dbReference type="ARBA" id="ARBA00008335"/>
    </source>
</evidence>
<accession>A0A5C3NPL9</accession>
<feature type="transmembrane region" description="Helical" evidence="7">
    <location>
        <begin position="86"/>
        <end position="108"/>
    </location>
</feature>
<feature type="transmembrane region" description="Helical" evidence="7">
    <location>
        <begin position="296"/>
        <end position="319"/>
    </location>
</feature>
<gene>
    <name evidence="9" type="ORF">OE88DRAFT_1621038</name>
</gene>
<feature type="domain" description="Major facilitator superfamily (MFS) profile" evidence="8">
    <location>
        <begin position="1"/>
        <end position="388"/>
    </location>
</feature>
<evidence type="ECO:0000256" key="3">
    <source>
        <dbReference type="ARBA" id="ARBA00022448"/>
    </source>
</evidence>
<dbReference type="Proteomes" id="UP000305948">
    <property type="component" value="Unassembled WGS sequence"/>
</dbReference>
<feature type="transmembrane region" description="Helical" evidence="7">
    <location>
        <begin position="331"/>
        <end position="353"/>
    </location>
</feature>
<dbReference type="OrthoDB" id="413079at2759"/>
<dbReference type="InterPro" id="IPR011701">
    <property type="entry name" value="MFS"/>
</dbReference>
<keyword evidence="4 7" id="KW-0812">Transmembrane</keyword>
<sequence>MGAAFVTLFLAGWNGGSTGALLPYIERAYGINYARVSILFVCTFTGYIVAAAATGALSRKIGFGKALCFAVVVELIGNIINSSQGSHFSLMCFGFFVVGTAFATQLGLCNAYFALLPKPLLWTGLLHGIYGLGAFASPLVATAMVTKGLPYNLFYTTNIGMNVPVLAVTWFAFGNLKELPSAQSAESANSTREGHIGLKHVLKSRIVWTLAIFLMLYVGAEETIGGWIVSYILQVRKGTAEGASWVASSFYLGVAVGRIALPSLNISLGERLAILLYLLLAMALTLLSWLLPTLASTAACTALTGLLISTFYTAAITTGGKLLPRAMHADAFALMSSVGQVGSAIFPLLVGVMSTKKGIWVVEPTVVALLGAQGICWALVPKVERRLD</sequence>
<reference evidence="9 10" key="1">
    <citation type="journal article" date="2019" name="Nat. Ecol. Evol.">
        <title>Megaphylogeny resolves global patterns of mushroom evolution.</title>
        <authorList>
            <person name="Varga T."/>
            <person name="Krizsan K."/>
            <person name="Foldi C."/>
            <person name="Dima B."/>
            <person name="Sanchez-Garcia M."/>
            <person name="Sanchez-Ramirez S."/>
            <person name="Szollosi G.J."/>
            <person name="Szarkandi J.G."/>
            <person name="Papp V."/>
            <person name="Albert L."/>
            <person name="Andreopoulos W."/>
            <person name="Angelini C."/>
            <person name="Antonin V."/>
            <person name="Barry K.W."/>
            <person name="Bougher N.L."/>
            <person name="Buchanan P."/>
            <person name="Buyck B."/>
            <person name="Bense V."/>
            <person name="Catcheside P."/>
            <person name="Chovatia M."/>
            <person name="Cooper J."/>
            <person name="Damon W."/>
            <person name="Desjardin D."/>
            <person name="Finy P."/>
            <person name="Geml J."/>
            <person name="Haridas S."/>
            <person name="Hughes K."/>
            <person name="Justo A."/>
            <person name="Karasinski D."/>
            <person name="Kautmanova I."/>
            <person name="Kiss B."/>
            <person name="Kocsube S."/>
            <person name="Kotiranta H."/>
            <person name="LaButti K.M."/>
            <person name="Lechner B.E."/>
            <person name="Liimatainen K."/>
            <person name="Lipzen A."/>
            <person name="Lukacs Z."/>
            <person name="Mihaltcheva S."/>
            <person name="Morgado L.N."/>
            <person name="Niskanen T."/>
            <person name="Noordeloos M.E."/>
            <person name="Ohm R.A."/>
            <person name="Ortiz-Santana B."/>
            <person name="Ovrebo C."/>
            <person name="Racz N."/>
            <person name="Riley R."/>
            <person name="Savchenko A."/>
            <person name="Shiryaev A."/>
            <person name="Soop K."/>
            <person name="Spirin V."/>
            <person name="Szebenyi C."/>
            <person name="Tomsovsky M."/>
            <person name="Tulloss R.E."/>
            <person name="Uehling J."/>
            <person name="Grigoriev I.V."/>
            <person name="Vagvolgyi C."/>
            <person name="Papp T."/>
            <person name="Martin F.M."/>
            <person name="Miettinen O."/>
            <person name="Hibbett D.S."/>
            <person name="Nagy L.G."/>
        </authorList>
    </citation>
    <scope>NUCLEOTIDE SEQUENCE [LARGE SCALE GENOMIC DNA]</scope>
    <source>
        <strain evidence="9 10">OMC1185</strain>
    </source>
</reference>
<keyword evidence="6 7" id="KW-0472">Membrane</keyword>
<dbReference type="GO" id="GO:0012505">
    <property type="term" value="C:endomembrane system"/>
    <property type="evidence" value="ECO:0007669"/>
    <property type="project" value="UniProtKB-SubCell"/>
</dbReference>
<dbReference type="EMBL" id="ML213504">
    <property type="protein sequence ID" value="TFK55631.1"/>
    <property type="molecule type" value="Genomic_DNA"/>
</dbReference>
<protein>
    <submittedName>
        <fullName evidence="9">MFS general substrate transporter</fullName>
    </submittedName>
</protein>
<comment type="similarity">
    <text evidence="2">Belongs to the major facilitator superfamily.</text>
</comment>
<feature type="transmembrane region" description="Helical" evidence="7">
    <location>
        <begin position="273"/>
        <end position="290"/>
    </location>
</feature>
<dbReference type="Pfam" id="PF07690">
    <property type="entry name" value="MFS_1"/>
    <property type="match status" value="1"/>
</dbReference>
<evidence type="ECO:0000256" key="5">
    <source>
        <dbReference type="ARBA" id="ARBA00022989"/>
    </source>
</evidence>
<keyword evidence="3" id="KW-0813">Transport</keyword>
<comment type="subcellular location">
    <subcellularLocation>
        <location evidence="1">Endomembrane system</location>
        <topology evidence="1">Multi-pass membrane protein</topology>
    </subcellularLocation>
</comment>
<dbReference type="PANTHER" id="PTHR23514">
    <property type="entry name" value="BYPASS OF STOP CODON PROTEIN 6"/>
    <property type="match status" value="1"/>
</dbReference>